<dbReference type="EMBL" id="CP122979">
    <property type="protein sequence ID" value="WGI37030.1"/>
    <property type="molecule type" value="Genomic_DNA"/>
</dbReference>
<proteinExistence type="predicted"/>
<name>A0ABY8LUV9_9BACT</name>
<dbReference type="Proteomes" id="UP001179842">
    <property type="component" value="Chromosome"/>
</dbReference>
<dbReference type="RefSeq" id="WP_280102333.1">
    <property type="nucleotide sequence ID" value="NZ_CP122979.1"/>
</dbReference>
<sequence>MNKFFWIKNKNKNNFFKIEFYLPNSKKIAYNDAYLTLVLENEKLNFIFLKNQISILEQAILKISFKDKKQKPVYLLAKKIYASSSEKIIKINVIESVETIYVKTKNDLNWKSMIKKIKSLKKDYRYFLWKSKLGLTAKELIDKNKLENELVILKMMKGNKLVLKNENKEQEIN</sequence>
<organism evidence="1 2">
    <name type="scientific">Mesomycoplasma lagogenitalium</name>
    <dbReference type="NCBI Taxonomy" id="171286"/>
    <lineage>
        <taxon>Bacteria</taxon>
        <taxon>Bacillati</taxon>
        <taxon>Mycoplasmatota</taxon>
        <taxon>Mycoplasmoidales</taxon>
        <taxon>Metamycoplasmataceae</taxon>
        <taxon>Mesomycoplasma</taxon>
    </lineage>
</organism>
<protein>
    <submittedName>
        <fullName evidence="1">Uncharacterized protein</fullName>
    </submittedName>
</protein>
<gene>
    <name evidence="1" type="ORF">QEG99_01965</name>
</gene>
<keyword evidence="2" id="KW-1185">Reference proteome</keyword>
<evidence type="ECO:0000313" key="1">
    <source>
        <dbReference type="EMBL" id="WGI37030.1"/>
    </source>
</evidence>
<evidence type="ECO:0000313" key="2">
    <source>
        <dbReference type="Proteomes" id="UP001179842"/>
    </source>
</evidence>
<dbReference type="NCBIfam" id="NF045935">
    <property type="entry name" value="MSC_0621_epsi"/>
    <property type="match status" value="1"/>
</dbReference>
<accession>A0ABY8LUV9</accession>
<reference evidence="1" key="1">
    <citation type="submission" date="2023-04" db="EMBL/GenBank/DDBJ databases">
        <title>Completed genome of Mycoplasma lagogenitalium type strain 12MS.</title>
        <authorList>
            <person name="Spergser J."/>
        </authorList>
    </citation>
    <scope>NUCLEOTIDE SEQUENCE</scope>
    <source>
        <strain evidence="1">12MS</strain>
    </source>
</reference>